<feature type="signal peptide" evidence="1">
    <location>
        <begin position="1"/>
        <end position="24"/>
    </location>
</feature>
<proteinExistence type="predicted"/>
<dbReference type="Proteomes" id="UP001172083">
    <property type="component" value="Unassembled WGS sequence"/>
</dbReference>
<gene>
    <name evidence="2" type="ORF">QQ020_02155</name>
</gene>
<evidence type="ECO:0008006" key="4">
    <source>
        <dbReference type="Google" id="ProtNLM"/>
    </source>
</evidence>
<feature type="chain" id="PRO_5045644753" description="Lipoprotein" evidence="1">
    <location>
        <begin position="25"/>
        <end position="253"/>
    </location>
</feature>
<dbReference type="RefSeq" id="WP_346756164.1">
    <property type="nucleotide sequence ID" value="NZ_JAUJEB010000001.1"/>
</dbReference>
<name>A0ABT8KZH0_9BACT</name>
<dbReference type="EMBL" id="JAUJEB010000001">
    <property type="protein sequence ID" value="MDN5210824.1"/>
    <property type="molecule type" value="Genomic_DNA"/>
</dbReference>
<evidence type="ECO:0000313" key="2">
    <source>
        <dbReference type="EMBL" id="MDN5210824.1"/>
    </source>
</evidence>
<dbReference type="PROSITE" id="PS51257">
    <property type="entry name" value="PROKAR_LIPOPROTEIN"/>
    <property type="match status" value="1"/>
</dbReference>
<evidence type="ECO:0000313" key="3">
    <source>
        <dbReference type="Proteomes" id="UP001172083"/>
    </source>
</evidence>
<keyword evidence="3" id="KW-1185">Reference proteome</keyword>
<protein>
    <recommendedName>
        <fullName evidence="4">Lipoprotein</fullName>
    </recommendedName>
</protein>
<organism evidence="2 3">
    <name type="scientific">Agaribacillus aureus</name>
    <dbReference type="NCBI Taxonomy" id="3051825"/>
    <lineage>
        <taxon>Bacteria</taxon>
        <taxon>Pseudomonadati</taxon>
        <taxon>Bacteroidota</taxon>
        <taxon>Cytophagia</taxon>
        <taxon>Cytophagales</taxon>
        <taxon>Splendidivirgaceae</taxon>
        <taxon>Agaribacillus</taxon>
    </lineage>
</organism>
<reference evidence="2" key="1">
    <citation type="submission" date="2023-06" db="EMBL/GenBank/DDBJ databases">
        <title>Genomic of Agaribacillus aureum.</title>
        <authorList>
            <person name="Wang G."/>
        </authorList>
    </citation>
    <scope>NUCLEOTIDE SEQUENCE</scope>
    <source>
        <strain evidence="2">BMA12</strain>
    </source>
</reference>
<comment type="caution">
    <text evidence="2">The sequence shown here is derived from an EMBL/GenBank/DDBJ whole genome shotgun (WGS) entry which is preliminary data.</text>
</comment>
<sequence length="253" mass="28117">MKRLKLPIILILTILFVGSCSDDASEPEFEEDQFGFGLFNDENLIDGLFFISTPDAMSSVSDQCAFLATSMVNVANAFVSVRGFFFPALSRERSTDPIMTLSGHSNYRVYTWSPDGGLSTLAIQFSEASGKNYQLVFLQEEGGPFIRFLESSENKEGTEGQLNVYGADDDQALINTYEWKVLSDNSREIIVTDPSDNNFLVKAKGNLDLSGSIEYREDGQNTKIIQWDSAGNGTWQELDEDDNLVEEGSWTVS</sequence>
<accession>A0ABT8KZH0</accession>
<evidence type="ECO:0000256" key="1">
    <source>
        <dbReference type="SAM" id="SignalP"/>
    </source>
</evidence>
<keyword evidence="1" id="KW-0732">Signal</keyword>